<keyword evidence="3" id="KW-1185">Reference proteome</keyword>
<proteinExistence type="predicted"/>
<dbReference type="Proteomes" id="UP000243528">
    <property type="component" value="Unassembled WGS sequence"/>
</dbReference>
<comment type="caution">
    <text evidence="2">The sequence shown here is derived from an EMBL/GenBank/DDBJ whole genome shotgun (WGS) entry which is preliminary data.</text>
</comment>
<accession>A0A2P8DRB7</accession>
<feature type="region of interest" description="Disordered" evidence="1">
    <location>
        <begin position="19"/>
        <end position="42"/>
    </location>
</feature>
<evidence type="ECO:0000313" key="2">
    <source>
        <dbReference type="EMBL" id="PSK99761.1"/>
    </source>
</evidence>
<reference evidence="2 3" key="1">
    <citation type="submission" date="2018-03" db="EMBL/GenBank/DDBJ databases">
        <title>Genomic Encyclopedia of Archaeal and Bacterial Type Strains, Phase II (KMG-II): from individual species to whole genera.</title>
        <authorList>
            <person name="Goeker M."/>
        </authorList>
    </citation>
    <scope>NUCLEOTIDE SEQUENCE [LARGE SCALE GENOMIC DNA]</scope>
    <source>
        <strain evidence="2 3">DSM 45211</strain>
    </source>
</reference>
<dbReference type="EMBL" id="PYGE01000017">
    <property type="protein sequence ID" value="PSK99761.1"/>
    <property type="molecule type" value="Genomic_DNA"/>
</dbReference>
<dbReference type="RefSeq" id="WP_276320027.1">
    <property type="nucleotide sequence ID" value="NZ_PYGE01000017.1"/>
</dbReference>
<dbReference type="AlphaFoldDB" id="A0A2P8DRB7"/>
<evidence type="ECO:0000256" key="1">
    <source>
        <dbReference type="SAM" id="MobiDB-lite"/>
    </source>
</evidence>
<protein>
    <submittedName>
        <fullName evidence="2">Uncharacterized protein</fullName>
    </submittedName>
</protein>
<gene>
    <name evidence="2" type="ORF">CLV30_11764</name>
</gene>
<evidence type="ECO:0000313" key="3">
    <source>
        <dbReference type="Proteomes" id="UP000243528"/>
    </source>
</evidence>
<name>A0A2P8DRB7_9ACTN</name>
<organism evidence="2 3">
    <name type="scientific">Haloactinopolyspora alba</name>
    <dbReference type="NCBI Taxonomy" id="648780"/>
    <lineage>
        <taxon>Bacteria</taxon>
        <taxon>Bacillati</taxon>
        <taxon>Actinomycetota</taxon>
        <taxon>Actinomycetes</taxon>
        <taxon>Jiangellales</taxon>
        <taxon>Jiangellaceae</taxon>
        <taxon>Haloactinopolyspora</taxon>
    </lineage>
</organism>
<sequence>MPDHTDHTRRVRDLLAAETAKLPKVDANGHPIEPDPGTRPAR</sequence>